<name>A0AAW9QW52_9CHRO</name>
<protein>
    <submittedName>
        <fullName evidence="3">CHAT domain-containing protein</fullName>
    </submittedName>
</protein>
<evidence type="ECO:0000259" key="2">
    <source>
        <dbReference type="Pfam" id="PF12770"/>
    </source>
</evidence>
<evidence type="ECO:0000313" key="3">
    <source>
        <dbReference type="EMBL" id="MEG3437738.1"/>
    </source>
</evidence>
<dbReference type="EMBL" id="JBAFSM010000019">
    <property type="protein sequence ID" value="MEG3437738.1"/>
    <property type="molecule type" value="Genomic_DNA"/>
</dbReference>
<accession>A0AAW9QW52</accession>
<dbReference type="RefSeq" id="WP_332865220.1">
    <property type="nucleotide sequence ID" value="NZ_JBAFSM010000019.1"/>
</dbReference>
<feature type="repeat" description="TPR" evidence="1">
    <location>
        <begin position="125"/>
        <end position="158"/>
    </location>
</feature>
<dbReference type="PANTHER" id="PTHR10098">
    <property type="entry name" value="RAPSYN-RELATED"/>
    <property type="match status" value="1"/>
</dbReference>
<feature type="domain" description="CHAT" evidence="2">
    <location>
        <begin position="511"/>
        <end position="773"/>
    </location>
</feature>
<dbReference type="AlphaFoldDB" id="A0AAW9QW52"/>
<proteinExistence type="predicted"/>
<dbReference type="InterPro" id="IPR011990">
    <property type="entry name" value="TPR-like_helical_dom_sf"/>
</dbReference>
<dbReference type="Gene3D" id="1.25.40.10">
    <property type="entry name" value="Tetratricopeptide repeat domain"/>
    <property type="match status" value="2"/>
</dbReference>
<dbReference type="Pfam" id="PF12770">
    <property type="entry name" value="CHAT"/>
    <property type="match status" value="1"/>
</dbReference>
<dbReference type="Proteomes" id="UP001328733">
    <property type="component" value="Unassembled WGS sequence"/>
</dbReference>
<dbReference type="PANTHER" id="PTHR10098:SF112">
    <property type="entry name" value="SLR0380 PROTEIN"/>
    <property type="match status" value="1"/>
</dbReference>
<dbReference type="InterPro" id="IPR019734">
    <property type="entry name" value="TPR_rpt"/>
</dbReference>
<reference evidence="3 4" key="1">
    <citation type="submission" date="2024-01" db="EMBL/GenBank/DDBJ databases">
        <title>Genomic insights into the taxonomy and metabolism of the cyanobacterium Pannus brasiliensis CCIBt3594.</title>
        <authorList>
            <person name="Machado M."/>
            <person name="Botero N.B."/>
            <person name="Andreote A.P.D."/>
            <person name="Feitosa A.M.T."/>
            <person name="Popin R."/>
            <person name="Sivonen K."/>
            <person name="Fiore M.F."/>
        </authorList>
    </citation>
    <scope>NUCLEOTIDE SEQUENCE [LARGE SCALE GENOMIC DNA]</scope>
    <source>
        <strain evidence="3 4">CCIBt3594</strain>
    </source>
</reference>
<keyword evidence="1" id="KW-0802">TPR repeat</keyword>
<dbReference type="Pfam" id="PF13424">
    <property type="entry name" value="TPR_12"/>
    <property type="match status" value="2"/>
</dbReference>
<feature type="repeat" description="TPR" evidence="1">
    <location>
        <begin position="85"/>
        <end position="118"/>
    </location>
</feature>
<dbReference type="InterPro" id="IPR024983">
    <property type="entry name" value="CHAT_dom"/>
</dbReference>
<comment type="caution">
    <text evidence="3">The sequence shown here is derived from an EMBL/GenBank/DDBJ whole genome shotgun (WGS) entry which is preliminary data.</text>
</comment>
<sequence length="775" mass="87404">MRGQEKVDPYQQALNYYSTGEYRAVISLFENLLSTSAGLEKAEIHCYLAASYREIGELSRAIHEWNSALSIYRKTGDKNLQPRLAALLVDLGQTYNSSGQFRQAIPLLEEAIELARKRGNKEIEAIALDVLGTSYSRAGELDRAIESYRKSLAIERGLNRPDSIATLLNNLVSALQNREARYLDRARAADLEGNDRETDRFKNLAEKDRSEALTTAKEALEASRPLKNLSTVRAMLNWMKLFPNEDYRSAALALLDRLPDSRRKAYDLIDLAEGMEGEKAIPLLERAIAVARNLNDPRTESFALGALGNVYEREKRYDLALDFTERARSAAGETLARDSLYRWQWQAGRIHRARGRIPEAKAAYRQAIASLESIRGDIAIAGQNYQLDFRDEVEPVYRGLLELLLDRGSAIEIEEAIRVFEGLQLSQLQNFFGDDCVEIREATRQPKEVLSRTKTAVIHSIILKEKTYFILRLPDGKIRSYPIAVSRERLQQNLLDWRLKLEDISNYQYLPLSRKLYDLLILPLEAELDAAKPDTVLFINDGLLRNVPMAAFYDGRKFLIEKYPVALSLGLNFLSEVRPSRNLRPLTFGLTIAIPPFNSLPNVERETRSLQKLLGGSRFIDRDFTRENIERQLPKKDHSIVHLATHGQFGGSLDSTFLQTFDGRLSLEKLENILGISGKKIELLTLSACQTAAGNDRATLGLAGVALRSGVKSTLGTLWSVNDAITVDLMEDFYRYLKEGTTKAEALRKAQLNQIARSGSHASMWSGFVLLGNWL</sequence>
<evidence type="ECO:0000313" key="4">
    <source>
        <dbReference type="Proteomes" id="UP001328733"/>
    </source>
</evidence>
<dbReference type="PROSITE" id="PS50005">
    <property type="entry name" value="TPR"/>
    <property type="match status" value="2"/>
</dbReference>
<evidence type="ECO:0000256" key="1">
    <source>
        <dbReference type="PROSITE-ProRule" id="PRU00339"/>
    </source>
</evidence>
<organism evidence="3 4">
    <name type="scientific">Pannus brasiliensis CCIBt3594</name>
    <dbReference type="NCBI Taxonomy" id="1427578"/>
    <lineage>
        <taxon>Bacteria</taxon>
        <taxon>Bacillati</taxon>
        <taxon>Cyanobacteriota</taxon>
        <taxon>Cyanophyceae</taxon>
        <taxon>Oscillatoriophycideae</taxon>
        <taxon>Chroococcales</taxon>
        <taxon>Microcystaceae</taxon>
        <taxon>Pannus</taxon>
    </lineage>
</organism>
<dbReference type="SUPFAM" id="SSF48452">
    <property type="entry name" value="TPR-like"/>
    <property type="match status" value="2"/>
</dbReference>
<gene>
    <name evidence="3" type="ORF">V0288_11465</name>
</gene>
<keyword evidence="4" id="KW-1185">Reference proteome</keyword>
<dbReference type="SMART" id="SM00028">
    <property type="entry name" value="TPR"/>
    <property type="match status" value="5"/>
</dbReference>